<proteinExistence type="predicted"/>
<dbReference type="Proteomes" id="UP000266778">
    <property type="component" value="Chromosome"/>
</dbReference>
<gene>
    <name evidence="1" type="ORF">C1C91_07235</name>
</gene>
<evidence type="ECO:0000313" key="1">
    <source>
        <dbReference type="EMBL" id="AXB04833.1"/>
    </source>
</evidence>
<evidence type="ECO:0000313" key="2">
    <source>
        <dbReference type="Proteomes" id="UP000266778"/>
    </source>
</evidence>
<dbReference type="InterPro" id="IPR032710">
    <property type="entry name" value="NTF2-like_dom_sf"/>
</dbReference>
<reference evidence="1" key="1">
    <citation type="journal article" date="2019" name="J Environ">
        <title>Genetic characterization and potential molecular dissemination mechanism of tet (31) gene in Aeromonas caviae from an oxytetracycline wastewater treatment system.</title>
        <authorList>
            <person name="Shi Y."/>
            <person name="Tian Z."/>
            <person name="Leclercq S.O."/>
            <person name="Zhang H."/>
            <person name="Yang M."/>
            <person name="Zhang Y."/>
        </authorList>
    </citation>
    <scope>NUCLEOTIDE SEQUENCE</scope>
    <source>
        <strain evidence="1">T25-39</strain>
    </source>
</reference>
<sequence length="129" mass="14609">MHHTERLKACLQRVICDPAFPMAELDDWFTPDYCQEVNGERLDYPAFHQHIATLRRHLAGASIEFVATLEQGERVHSTHVVRATRQDDGTLVCKVSGLFTFRGDRICHTDEVTCLLAGSKEDADIGSRR</sequence>
<organism evidence="1 2">
    <name type="scientific">Aeromonas caviae</name>
    <name type="common">Aeromonas punctata</name>
    <dbReference type="NCBI Taxonomy" id="648"/>
    <lineage>
        <taxon>Bacteria</taxon>
        <taxon>Pseudomonadati</taxon>
        <taxon>Pseudomonadota</taxon>
        <taxon>Gammaproteobacteria</taxon>
        <taxon>Aeromonadales</taxon>
        <taxon>Aeromonadaceae</taxon>
        <taxon>Aeromonas</taxon>
    </lineage>
</organism>
<dbReference type="AlphaFoldDB" id="A0A3S7PB26"/>
<dbReference type="RefSeq" id="WP_052816406.1">
    <property type="nucleotide sequence ID" value="NZ_AP024136.1"/>
</dbReference>
<accession>A0A3S7PB26</accession>
<name>A0A3S7PB26_AERCA</name>
<dbReference type="Gene3D" id="3.10.450.50">
    <property type="match status" value="1"/>
</dbReference>
<protein>
    <submittedName>
        <fullName evidence="1">Nuclear transport factor 2 family protein</fullName>
    </submittedName>
</protein>
<dbReference type="SUPFAM" id="SSF54427">
    <property type="entry name" value="NTF2-like"/>
    <property type="match status" value="1"/>
</dbReference>
<dbReference type="EMBL" id="CP025706">
    <property type="protein sequence ID" value="AXB04833.1"/>
    <property type="molecule type" value="Genomic_DNA"/>
</dbReference>